<dbReference type="OrthoDB" id="3219396at2759"/>
<dbReference type="PROSITE" id="PS50181">
    <property type="entry name" value="FBOX"/>
    <property type="match status" value="1"/>
</dbReference>
<organism evidence="2 3">
    <name type="scientific">Hypholoma sublateritium (strain FD-334 SS-4)</name>
    <dbReference type="NCBI Taxonomy" id="945553"/>
    <lineage>
        <taxon>Eukaryota</taxon>
        <taxon>Fungi</taxon>
        <taxon>Dikarya</taxon>
        <taxon>Basidiomycota</taxon>
        <taxon>Agaricomycotina</taxon>
        <taxon>Agaricomycetes</taxon>
        <taxon>Agaricomycetidae</taxon>
        <taxon>Agaricales</taxon>
        <taxon>Agaricineae</taxon>
        <taxon>Strophariaceae</taxon>
        <taxon>Hypholoma</taxon>
    </lineage>
</organism>
<accession>A0A0D2PC32</accession>
<evidence type="ECO:0000259" key="1">
    <source>
        <dbReference type="PROSITE" id="PS50181"/>
    </source>
</evidence>
<dbReference type="OMA" id="VMRQLKW"/>
<dbReference type="InterPro" id="IPR001810">
    <property type="entry name" value="F-box_dom"/>
</dbReference>
<reference evidence="3" key="1">
    <citation type="submission" date="2014-04" db="EMBL/GenBank/DDBJ databases">
        <title>Evolutionary Origins and Diversification of the Mycorrhizal Mutualists.</title>
        <authorList>
            <consortium name="DOE Joint Genome Institute"/>
            <consortium name="Mycorrhizal Genomics Consortium"/>
            <person name="Kohler A."/>
            <person name="Kuo A."/>
            <person name="Nagy L.G."/>
            <person name="Floudas D."/>
            <person name="Copeland A."/>
            <person name="Barry K.W."/>
            <person name="Cichocki N."/>
            <person name="Veneault-Fourrey C."/>
            <person name="LaButti K."/>
            <person name="Lindquist E.A."/>
            <person name="Lipzen A."/>
            <person name="Lundell T."/>
            <person name="Morin E."/>
            <person name="Murat C."/>
            <person name="Riley R."/>
            <person name="Ohm R."/>
            <person name="Sun H."/>
            <person name="Tunlid A."/>
            <person name="Henrissat B."/>
            <person name="Grigoriev I.V."/>
            <person name="Hibbett D.S."/>
            <person name="Martin F."/>
        </authorList>
    </citation>
    <scope>NUCLEOTIDE SEQUENCE [LARGE SCALE GENOMIC DNA]</scope>
    <source>
        <strain evidence="3">FD-334 SS-4</strain>
    </source>
</reference>
<feature type="domain" description="F-box" evidence="1">
    <location>
        <begin position="26"/>
        <end position="71"/>
    </location>
</feature>
<dbReference type="EMBL" id="KN817521">
    <property type="protein sequence ID" value="KJA28429.1"/>
    <property type="molecule type" value="Genomic_DNA"/>
</dbReference>
<sequence length="253" mass="28241">MSLDPIYAAAGHSDEQAAPSQPPSPCDGLLSFPPEILLHILSYLDLPELAIIEQVVPSLALLTADPVLHRYRLLTVSPARVSHNLFGTGPQGHALRPTVLDLVHRGVFRLGIERQWRMGAYFYSKNAIIQYENGRALSRRLASNVLSGQLRRRAVPGSTLKALYSRQVYPDVESSSPNVARSLLPTVRKLKWSLQRDRLAKVFKDSGARLGMAAWLANGELARRVLLEDEKFRLAVCPDIRKARGFFERLSKI</sequence>
<dbReference type="Proteomes" id="UP000054270">
    <property type="component" value="Unassembled WGS sequence"/>
</dbReference>
<name>A0A0D2PC32_HYPSF</name>
<keyword evidence="3" id="KW-1185">Reference proteome</keyword>
<dbReference type="AlphaFoldDB" id="A0A0D2PC32"/>
<dbReference type="STRING" id="945553.A0A0D2PC32"/>
<dbReference type="Pfam" id="PF12937">
    <property type="entry name" value="F-box-like"/>
    <property type="match status" value="1"/>
</dbReference>
<gene>
    <name evidence="2" type="ORF">HYPSUDRAFT_128850</name>
</gene>
<protein>
    <recommendedName>
        <fullName evidence="1">F-box domain-containing protein</fullName>
    </recommendedName>
</protein>
<proteinExistence type="predicted"/>
<dbReference type="InterPro" id="IPR036047">
    <property type="entry name" value="F-box-like_dom_sf"/>
</dbReference>
<evidence type="ECO:0000313" key="2">
    <source>
        <dbReference type="EMBL" id="KJA28429.1"/>
    </source>
</evidence>
<evidence type="ECO:0000313" key="3">
    <source>
        <dbReference type="Proteomes" id="UP000054270"/>
    </source>
</evidence>
<dbReference type="Gene3D" id="1.20.1280.50">
    <property type="match status" value="1"/>
</dbReference>
<dbReference type="SUPFAM" id="SSF81383">
    <property type="entry name" value="F-box domain"/>
    <property type="match status" value="1"/>
</dbReference>